<keyword evidence="3" id="KW-1185">Reference proteome</keyword>
<dbReference type="Pfam" id="PF13966">
    <property type="entry name" value="zf-RVT"/>
    <property type="match status" value="1"/>
</dbReference>
<dbReference type="PANTHER" id="PTHR36617:SF5">
    <property type="entry name" value="OS05G0421675 PROTEIN"/>
    <property type="match status" value="1"/>
</dbReference>
<proteinExistence type="predicted"/>
<evidence type="ECO:0000259" key="1">
    <source>
        <dbReference type="Pfam" id="PF13966"/>
    </source>
</evidence>
<protein>
    <recommendedName>
        <fullName evidence="1">Reverse transcriptase zinc-binding domain-containing protein</fullName>
    </recommendedName>
</protein>
<dbReference type="PANTHER" id="PTHR36617">
    <property type="entry name" value="PROTEIN, PUTATIVE-RELATED"/>
    <property type="match status" value="1"/>
</dbReference>
<dbReference type="EMBL" id="DF973686">
    <property type="protein sequence ID" value="GAU37723.1"/>
    <property type="molecule type" value="Genomic_DNA"/>
</dbReference>
<dbReference type="AlphaFoldDB" id="A0A2Z6N6U3"/>
<name>A0A2Z6N6U3_TRISU</name>
<reference evidence="3" key="1">
    <citation type="journal article" date="2017" name="Front. Plant Sci.">
        <title>Climate Clever Clovers: New Paradigm to Reduce the Environmental Footprint of Ruminants by Breeding Low Methanogenic Forages Utilizing Haplotype Variation.</title>
        <authorList>
            <person name="Kaur P."/>
            <person name="Appels R."/>
            <person name="Bayer P.E."/>
            <person name="Keeble-Gagnere G."/>
            <person name="Wang J."/>
            <person name="Hirakawa H."/>
            <person name="Shirasawa K."/>
            <person name="Vercoe P."/>
            <person name="Stefanova K."/>
            <person name="Durmic Z."/>
            <person name="Nichols P."/>
            <person name="Revell C."/>
            <person name="Isobe S.N."/>
            <person name="Edwards D."/>
            <person name="Erskine W."/>
        </authorList>
    </citation>
    <scope>NUCLEOTIDE SEQUENCE [LARGE SCALE GENOMIC DNA]</scope>
    <source>
        <strain evidence="3">cv. Daliak</strain>
    </source>
</reference>
<dbReference type="InterPro" id="IPR026960">
    <property type="entry name" value="RVT-Znf"/>
</dbReference>
<organism evidence="2 3">
    <name type="scientific">Trifolium subterraneum</name>
    <name type="common">Subterranean clover</name>
    <dbReference type="NCBI Taxonomy" id="3900"/>
    <lineage>
        <taxon>Eukaryota</taxon>
        <taxon>Viridiplantae</taxon>
        <taxon>Streptophyta</taxon>
        <taxon>Embryophyta</taxon>
        <taxon>Tracheophyta</taxon>
        <taxon>Spermatophyta</taxon>
        <taxon>Magnoliopsida</taxon>
        <taxon>eudicotyledons</taxon>
        <taxon>Gunneridae</taxon>
        <taxon>Pentapetalae</taxon>
        <taxon>rosids</taxon>
        <taxon>fabids</taxon>
        <taxon>Fabales</taxon>
        <taxon>Fabaceae</taxon>
        <taxon>Papilionoideae</taxon>
        <taxon>50 kb inversion clade</taxon>
        <taxon>NPAAA clade</taxon>
        <taxon>Hologalegina</taxon>
        <taxon>IRL clade</taxon>
        <taxon>Trifolieae</taxon>
        <taxon>Trifolium</taxon>
    </lineage>
</organism>
<accession>A0A2Z6N6U3</accession>
<gene>
    <name evidence="2" type="ORF">TSUD_382160</name>
</gene>
<dbReference type="Proteomes" id="UP000242715">
    <property type="component" value="Unassembled WGS sequence"/>
</dbReference>
<dbReference type="OrthoDB" id="1210636at2759"/>
<sequence>MVGDGSDTYFWIDPWVDEIPLCVRFGRLFDLAENKLRTVAEMFFLGWGVDGEAWEWRRQLWAWEEEMLRECQDLLLNLSLQAQSSDRWQLQPDPVEGYTVRGAYQLLTSQDAATMDDADKLIWHSQVPLKVSIFAWRLLRDRLSRPITYSSLAVPLDPCGHQCARGLTSHWCIPPLYVITLFSLHVQQVDLGCDAPFCSSFGLFVCELCGRKEITDYFEAQQAAPFSCSTRSSFFFPLGG</sequence>
<evidence type="ECO:0000313" key="3">
    <source>
        <dbReference type="Proteomes" id="UP000242715"/>
    </source>
</evidence>
<evidence type="ECO:0000313" key="2">
    <source>
        <dbReference type="EMBL" id="GAU37723.1"/>
    </source>
</evidence>
<feature type="domain" description="Reverse transcriptase zinc-binding" evidence="1">
    <location>
        <begin position="98"/>
        <end position="144"/>
    </location>
</feature>